<feature type="signal peptide" evidence="1">
    <location>
        <begin position="1"/>
        <end position="20"/>
    </location>
</feature>
<accession>A0ABV3SIP5</accession>
<gene>
    <name evidence="2" type="ORF">ABGN05_13245</name>
</gene>
<evidence type="ECO:0000313" key="3">
    <source>
        <dbReference type="Proteomes" id="UP001556692"/>
    </source>
</evidence>
<dbReference type="RefSeq" id="WP_367954531.1">
    <property type="nucleotide sequence ID" value="NZ_JBDPGJ010000003.1"/>
</dbReference>
<organism evidence="2 3">
    <name type="scientific">Aquibium pacificus</name>
    <dbReference type="NCBI Taxonomy" id="3153579"/>
    <lineage>
        <taxon>Bacteria</taxon>
        <taxon>Pseudomonadati</taxon>
        <taxon>Pseudomonadota</taxon>
        <taxon>Alphaproteobacteria</taxon>
        <taxon>Hyphomicrobiales</taxon>
        <taxon>Phyllobacteriaceae</taxon>
        <taxon>Aquibium</taxon>
    </lineage>
</organism>
<protein>
    <submittedName>
        <fullName evidence="2">DUF1176 domain-containing protein</fullName>
    </submittedName>
</protein>
<name>A0ABV3SIP5_9HYPH</name>
<reference evidence="2 3" key="1">
    <citation type="submission" date="2024-05" db="EMBL/GenBank/DDBJ databases">
        <authorList>
            <person name="Jiang F."/>
        </authorList>
    </citation>
    <scope>NUCLEOTIDE SEQUENCE [LARGE SCALE GENOMIC DNA]</scope>
    <source>
        <strain evidence="2 3">LZ166</strain>
    </source>
</reference>
<comment type="caution">
    <text evidence="2">The sequence shown here is derived from an EMBL/GenBank/DDBJ whole genome shotgun (WGS) entry which is preliminary data.</text>
</comment>
<proteinExistence type="predicted"/>
<keyword evidence="1" id="KW-0732">Signal</keyword>
<evidence type="ECO:0000313" key="2">
    <source>
        <dbReference type="EMBL" id="MEX0406637.1"/>
    </source>
</evidence>
<feature type="chain" id="PRO_5045218882" evidence="1">
    <location>
        <begin position="21"/>
        <end position="350"/>
    </location>
</feature>
<dbReference type="Pfam" id="PF06674">
    <property type="entry name" value="DUF1176"/>
    <property type="match status" value="1"/>
</dbReference>
<dbReference type="Proteomes" id="UP001556692">
    <property type="component" value="Unassembled WGS sequence"/>
</dbReference>
<dbReference type="InterPro" id="IPR009560">
    <property type="entry name" value="DUF1176"/>
</dbReference>
<dbReference type="EMBL" id="JBDPGJ010000003">
    <property type="protein sequence ID" value="MEX0406637.1"/>
    <property type="molecule type" value="Genomic_DNA"/>
</dbReference>
<sequence>MPIRLLALLALGASILHAEAALGQDLPYKDDRSDAAALIESYYNAVNRREFARAWSYYAEKKPAADFEAFSDGYAETERVELVTGAVGEEGAAGSRFFNIPIAIRATNTDGSEQVFSGCYTARLANPQIQGVPFQPLHISDWSFSIAEEPLEDAVPAACGDGPPPSEQDALLRRAERLFRTAYADICGAGAGGDDPANATEVHTISYRATYDGPEEPAREAHLFRFFCGMGSYNESHVYYISTELDGLRQLQFAEPDVQIRRENDDDSESPVEDIRITGYAVQDQLVNSFYSPEEHTISSHAKWRGLGDASSSGLWLFRDGRFTLVRYEVDATYDGEINPEPVLDYYTAP</sequence>
<evidence type="ECO:0000256" key="1">
    <source>
        <dbReference type="SAM" id="SignalP"/>
    </source>
</evidence>
<keyword evidence="3" id="KW-1185">Reference proteome</keyword>